<comment type="similarity">
    <text evidence="3 7">Belongs to the class-III pyridoxal-phosphate-dependent aminotransferase family. HemL subfamily.</text>
</comment>
<dbReference type="EMBL" id="JACHGO010000004">
    <property type="protein sequence ID" value="MBB5143337.1"/>
    <property type="molecule type" value="Genomic_DNA"/>
</dbReference>
<dbReference type="NCBIfam" id="NF000818">
    <property type="entry name" value="PRK00062.1"/>
    <property type="match status" value="1"/>
</dbReference>
<evidence type="ECO:0000256" key="6">
    <source>
        <dbReference type="ARBA" id="ARBA00023244"/>
    </source>
</evidence>
<comment type="subunit">
    <text evidence="7">Homodimer.</text>
</comment>
<feature type="modified residue" description="N6-(pyridoxal phosphate)lysine" evidence="7">
    <location>
        <position position="266"/>
    </location>
</feature>
<evidence type="ECO:0000256" key="5">
    <source>
        <dbReference type="ARBA" id="ARBA00023235"/>
    </source>
</evidence>
<keyword evidence="5 7" id="KW-0413">Isomerase</keyword>
<dbReference type="FunFam" id="3.40.640.10:FF:000021">
    <property type="entry name" value="Glutamate-1-semialdehyde 2,1-aminomutase"/>
    <property type="match status" value="1"/>
</dbReference>
<dbReference type="CDD" id="cd00610">
    <property type="entry name" value="OAT_like"/>
    <property type="match status" value="1"/>
</dbReference>
<dbReference type="InterPro" id="IPR015421">
    <property type="entry name" value="PyrdxlP-dep_Trfase_major"/>
</dbReference>
<dbReference type="EC" id="5.4.3.8" evidence="7"/>
<dbReference type="SUPFAM" id="SSF53383">
    <property type="entry name" value="PLP-dependent transferases"/>
    <property type="match status" value="1"/>
</dbReference>
<evidence type="ECO:0000313" key="9">
    <source>
        <dbReference type="Proteomes" id="UP000539075"/>
    </source>
</evidence>
<evidence type="ECO:0000256" key="3">
    <source>
        <dbReference type="ARBA" id="ARBA00008981"/>
    </source>
</evidence>
<dbReference type="NCBIfam" id="TIGR00713">
    <property type="entry name" value="hemL"/>
    <property type="match status" value="1"/>
</dbReference>
<protein>
    <recommendedName>
        <fullName evidence="7">Glutamate-1-semialdehyde 2,1-aminomutase</fullName>
        <shortName evidence="7">GSA</shortName>
        <ecNumber evidence="7">5.4.3.8</ecNumber>
    </recommendedName>
    <alternativeName>
        <fullName evidence="7">Glutamate-1-semialdehyde aminotransferase</fullName>
        <shortName evidence="7">GSA-AT</shortName>
    </alternativeName>
</protein>
<dbReference type="PANTHER" id="PTHR43713:SF3">
    <property type="entry name" value="GLUTAMATE-1-SEMIALDEHYDE 2,1-AMINOMUTASE 1, CHLOROPLASTIC-RELATED"/>
    <property type="match status" value="1"/>
</dbReference>
<sequence>MDTTSRQLFEKAQAVIPGGVNSPVRACHNVDSQPLFIAEAHGCHLTDVDGRQYIDFVLSWGPMILGHDEPSVTRAVCDAAHRGTSYGAPCPDEVKLAEAVVAAMPSLEMVRMVNSGTEATMSALRLARAVTKRDKVLKFVGCYHGHADPFLAAAGSGLATFSIPGTPGVPAAVVADTLLAPYNDLDAVKECFARHGESIAAIIVEPVAANMGLVLPKPGFLEGLRAICDQHQSLLIFDEVITGFRAAFGGAQARFKVDPDLTTFGKIIGGGLPVGAFGGKRRFMELIAPRGGVYQAGTLSGNPLAMAAGLATLGILKKSDYAALEDRTRAFAFSLRDIITSKGVPLQMPTLASMFCPYFSEHEVTDFASAQKCDQKLFTSFYKQMRAQGIYLAPSGYETGMVSFAHTDDDFSRALDAARKVLF</sequence>
<evidence type="ECO:0000313" key="8">
    <source>
        <dbReference type="EMBL" id="MBB5143337.1"/>
    </source>
</evidence>
<dbReference type="InterPro" id="IPR005814">
    <property type="entry name" value="Aminotrans_3"/>
</dbReference>
<keyword evidence="7" id="KW-0963">Cytoplasm</keyword>
<proteinExistence type="inferred from homology"/>
<evidence type="ECO:0000256" key="1">
    <source>
        <dbReference type="ARBA" id="ARBA00001933"/>
    </source>
</evidence>
<evidence type="ECO:0000256" key="4">
    <source>
        <dbReference type="ARBA" id="ARBA00022898"/>
    </source>
</evidence>
<dbReference type="GO" id="GO:0006782">
    <property type="term" value="P:protoporphyrinogen IX biosynthetic process"/>
    <property type="evidence" value="ECO:0007669"/>
    <property type="project" value="UniProtKB-UniRule"/>
</dbReference>
<comment type="pathway">
    <text evidence="2">Porphyrin-containing compound metabolism; protoporphyrin-IX biosynthesis; 5-aminolevulinate from L-glutamyl-tRNA(Glu): step 2/2.</text>
</comment>
<dbReference type="Gene3D" id="3.40.640.10">
    <property type="entry name" value="Type I PLP-dependent aspartate aminotransferase-like (Major domain)"/>
    <property type="match status" value="1"/>
</dbReference>
<dbReference type="GO" id="GO:0008483">
    <property type="term" value="F:transaminase activity"/>
    <property type="evidence" value="ECO:0007669"/>
    <property type="project" value="InterPro"/>
</dbReference>
<dbReference type="PROSITE" id="PS00600">
    <property type="entry name" value="AA_TRANSFER_CLASS_3"/>
    <property type="match status" value="1"/>
</dbReference>
<dbReference type="GO" id="GO:0030170">
    <property type="term" value="F:pyridoxal phosphate binding"/>
    <property type="evidence" value="ECO:0007669"/>
    <property type="project" value="InterPro"/>
</dbReference>
<dbReference type="HAMAP" id="MF_00375">
    <property type="entry name" value="HemL_aminotrans_3"/>
    <property type="match status" value="1"/>
</dbReference>
<reference evidence="8 9" key="1">
    <citation type="submission" date="2020-08" db="EMBL/GenBank/DDBJ databases">
        <title>Genomic Encyclopedia of Type Strains, Phase IV (KMG-IV): sequencing the most valuable type-strain genomes for metagenomic binning, comparative biology and taxonomic classification.</title>
        <authorList>
            <person name="Goeker M."/>
        </authorList>
    </citation>
    <scope>NUCLEOTIDE SEQUENCE [LARGE SCALE GENOMIC DNA]</scope>
    <source>
        <strain evidence="8 9">DSM 11275</strain>
    </source>
</reference>
<gene>
    <name evidence="7" type="primary">hemL</name>
    <name evidence="8" type="ORF">HNQ38_001434</name>
</gene>
<dbReference type="PANTHER" id="PTHR43713">
    <property type="entry name" value="GLUTAMATE-1-SEMIALDEHYDE 2,1-AMINOMUTASE"/>
    <property type="match status" value="1"/>
</dbReference>
<dbReference type="InterPro" id="IPR004639">
    <property type="entry name" value="4pyrrol_synth_GluAld_NH2Trfase"/>
</dbReference>
<dbReference type="AlphaFoldDB" id="A0A7W8C2Q7"/>
<comment type="subcellular location">
    <subcellularLocation>
        <location evidence="7">Cytoplasm</location>
    </subcellularLocation>
</comment>
<comment type="catalytic activity">
    <reaction evidence="7">
        <text>(S)-4-amino-5-oxopentanoate = 5-aminolevulinate</text>
        <dbReference type="Rhea" id="RHEA:14265"/>
        <dbReference type="ChEBI" id="CHEBI:57501"/>
        <dbReference type="ChEBI" id="CHEBI:356416"/>
        <dbReference type="EC" id="5.4.3.8"/>
    </reaction>
</comment>
<organism evidence="8 9">
    <name type="scientific">Desulfovibrio intestinalis</name>
    <dbReference type="NCBI Taxonomy" id="58621"/>
    <lineage>
        <taxon>Bacteria</taxon>
        <taxon>Pseudomonadati</taxon>
        <taxon>Thermodesulfobacteriota</taxon>
        <taxon>Desulfovibrionia</taxon>
        <taxon>Desulfovibrionales</taxon>
        <taxon>Desulfovibrionaceae</taxon>
        <taxon>Desulfovibrio</taxon>
    </lineage>
</organism>
<comment type="cofactor">
    <cofactor evidence="1 7">
        <name>pyridoxal 5'-phosphate</name>
        <dbReference type="ChEBI" id="CHEBI:597326"/>
    </cofactor>
</comment>
<dbReference type="UniPathway" id="UPA00251">
    <property type="reaction ID" value="UER00317"/>
</dbReference>
<dbReference type="InterPro" id="IPR015422">
    <property type="entry name" value="PyrdxlP-dep_Trfase_small"/>
</dbReference>
<dbReference type="Pfam" id="PF00202">
    <property type="entry name" value="Aminotran_3"/>
    <property type="match status" value="1"/>
</dbReference>
<dbReference type="Gene3D" id="3.90.1150.10">
    <property type="entry name" value="Aspartate Aminotransferase, domain 1"/>
    <property type="match status" value="1"/>
</dbReference>
<dbReference type="Proteomes" id="UP000539075">
    <property type="component" value="Unassembled WGS sequence"/>
</dbReference>
<dbReference type="GO" id="GO:0042286">
    <property type="term" value="F:glutamate-1-semialdehyde 2,1-aminomutase activity"/>
    <property type="evidence" value="ECO:0007669"/>
    <property type="project" value="UniProtKB-UniRule"/>
</dbReference>
<keyword evidence="4 7" id="KW-0663">Pyridoxal phosphate</keyword>
<dbReference type="GO" id="GO:0005737">
    <property type="term" value="C:cytoplasm"/>
    <property type="evidence" value="ECO:0007669"/>
    <property type="project" value="UniProtKB-SubCell"/>
</dbReference>
<dbReference type="InterPro" id="IPR049704">
    <property type="entry name" value="Aminotrans_3_PPA_site"/>
</dbReference>
<evidence type="ECO:0000256" key="2">
    <source>
        <dbReference type="ARBA" id="ARBA00004819"/>
    </source>
</evidence>
<evidence type="ECO:0000256" key="7">
    <source>
        <dbReference type="HAMAP-Rule" id="MF_00375"/>
    </source>
</evidence>
<keyword evidence="9" id="KW-1185">Reference proteome</keyword>
<keyword evidence="6 7" id="KW-0627">Porphyrin biosynthesis</keyword>
<comment type="caution">
    <text evidence="8">The sequence shown here is derived from an EMBL/GenBank/DDBJ whole genome shotgun (WGS) entry which is preliminary data.</text>
</comment>
<accession>A0A7W8C2Q7</accession>
<dbReference type="RefSeq" id="WP_183718800.1">
    <property type="nucleotide sequence ID" value="NZ_JACHGO010000004.1"/>
</dbReference>
<dbReference type="InterPro" id="IPR015424">
    <property type="entry name" value="PyrdxlP-dep_Trfase"/>
</dbReference>
<name>A0A7W8C2Q7_9BACT</name>